<organism evidence="1 2">
    <name type="scientific">Kingdonia uniflora</name>
    <dbReference type="NCBI Taxonomy" id="39325"/>
    <lineage>
        <taxon>Eukaryota</taxon>
        <taxon>Viridiplantae</taxon>
        <taxon>Streptophyta</taxon>
        <taxon>Embryophyta</taxon>
        <taxon>Tracheophyta</taxon>
        <taxon>Spermatophyta</taxon>
        <taxon>Magnoliopsida</taxon>
        <taxon>Ranunculales</taxon>
        <taxon>Circaeasteraceae</taxon>
        <taxon>Kingdonia</taxon>
    </lineage>
</organism>
<gene>
    <name evidence="1" type="ORF">GIB67_017768</name>
</gene>
<dbReference type="EMBL" id="JACGCM010002113">
    <property type="protein sequence ID" value="KAF6144749.1"/>
    <property type="molecule type" value="Genomic_DNA"/>
</dbReference>
<proteinExistence type="predicted"/>
<evidence type="ECO:0000313" key="1">
    <source>
        <dbReference type="EMBL" id="KAF6144749.1"/>
    </source>
</evidence>
<dbReference type="AlphaFoldDB" id="A0A7J7LQA7"/>
<sequence>MKVMDLHYDNKAAIMIAHNPIHHDRMKHVEMDRFFIRENIDKGSISFPFAKLDDQLADILTK</sequence>
<dbReference type="Proteomes" id="UP000541444">
    <property type="component" value="Unassembled WGS sequence"/>
</dbReference>
<comment type="caution">
    <text evidence="1">The sequence shown here is derived from an EMBL/GenBank/DDBJ whole genome shotgun (WGS) entry which is preliminary data.</text>
</comment>
<accession>A0A7J7LQA7</accession>
<dbReference type="OrthoDB" id="2551793at2759"/>
<dbReference type="CDD" id="cd09272">
    <property type="entry name" value="RNase_HI_RT_Ty1"/>
    <property type="match status" value="1"/>
</dbReference>
<keyword evidence="2" id="KW-1185">Reference proteome</keyword>
<reference evidence="1 2" key="1">
    <citation type="journal article" date="2020" name="IScience">
        <title>Genome Sequencing of the Endangered Kingdonia uniflora (Circaeasteraceae, Ranunculales) Reveals Potential Mechanisms of Evolutionary Specialization.</title>
        <authorList>
            <person name="Sun Y."/>
            <person name="Deng T."/>
            <person name="Zhang A."/>
            <person name="Moore M.J."/>
            <person name="Landis J.B."/>
            <person name="Lin N."/>
            <person name="Zhang H."/>
            <person name="Zhang X."/>
            <person name="Huang J."/>
            <person name="Zhang X."/>
            <person name="Sun H."/>
            <person name="Wang H."/>
        </authorList>
    </citation>
    <scope>NUCLEOTIDE SEQUENCE [LARGE SCALE GENOMIC DNA]</scope>
    <source>
        <strain evidence="1">TB1705</strain>
        <tissue evidence="1">Leaf</tissue>
    </source>
</reference>
<evidence type="ECO:0008006" key="3">
    <source>
        <dbReference type="Google" id="ProtNLM"/>
    </source>
</evidence>
<evidence type="ECO:0000313" key="2">
    <source>
        <dbReference type="Proteomes" id="UP000541444"/>
    </source>
</evidence>
<name>A0A7J7LQA7_9MAGN</name>
<protein>
    <recommendedName>
        <fullName evidence="3">Copia protein</fullName>
    </recommendedName>
</protein>